<protein>
    <submittedName>
        <fullName evidence="1">Uncharacterized protein</fullName>
    </submittedName>
</protein>
<organism evidence="1 2">
    <name type="scientific">Vigna mungo</name>
    <name type="common">Black gram</name>
    <name type="synonym">Phaseolus mungo</name>
    <dbReference type="NCBI Taxonomy" id="3915"/>
    <lineage>
        <taxon>Eukaryota</taxon>
        <taxon>Viridiplantae</taxon>
        <taxon>Streptophyta</taxon>
        <taxon>Embryophyta</taxon>
        <taxon>Tracheophyta</taxon>
        <taxon>Spermatophyta</taxon>
        <taxon>Magnoliopsida</taxon>
        <taxon>eudicotyledons</taxon>
        <taxon>Gunneridae</taxon>
        <taxon>Pentapetalae</taxon>
        <taxon>rosids</taxon>
        <taxon>fabids</taxon>
        <taxon>Fabales</taxon>
        <taxon>Fabaceae</taxon>
        <taxon>Papilionoideae</taxon>
        <taxon>50 kb inversion clade</taxon>
        <taxon>NPAAA clade</taxon>
        <taxon>indigoferoid/millettioid clade</taxon>
        <taxon>Phaseoleae</taxon>
        <taxon>Vigna</taxon>
    </lineage>
</organism>
<gene>
    <name evidence="1" type="ORF">V8G54_022521</name>
</gene>
<evidence type="ECO:0000313" key="1">
    <source>
        <dbReference type="EMBL" id="WVZ01715.1"/>
    </source>
</evidence>
<dbReference type="AlphaFoldDB" id="A0AAQ3N393"/>
<dbReference type="Proteomes" id="UP001374535">
    <property type="component" value="Chromosome 7"/>
</dbReference>
<name>A0AAQ3N393_VIGMU</name>
<accession>A0AAQ3N393</accession>
<proteinExistence type="predicted"/>
<reference evidence="1 2" key="1">
    <citation type="journal article" date="2023" name="Life. Sci Alliance">
        <title>Evolutionary insights into 3D genome organization and epigenetic landscape of Vigna mungo.</title>
        <authorList>
            <person name="Junaid A."/>
            <person name="Singh B."/>
            <person name="Bhatia S."/>
        </authorList>
    </citation>
    <scope>NUCLEOTIDE SEQUENCE [LARGE SCALE GENOMIC DNA]</scope>
    <source>
        <strain evidence="1">Urdbean</strain>
    </source>
</reference>
<evidence type="ECO:0000313" key="2">
    <source>
        <dbReference type="Proteomes" id="UP001374535"/>
    </source>
</evidence>
<feature type="non-terminal residue" evidence="1">
    <location>
        <position position="110"/>
    </location>
</feature>
<dbReference type="EMBL" id="CP144694">
    <property type="protein sequence ID" value="WVZ01715.1"/>
    <property type="molecule type" value="Genomic_DNA"/>
</dbReference>
<sequence>MGSKGREDTRSTVWRKQGGSPVFVLSSNNRHCHTNLCRVLKIFPVSPPKHTIHLRRQPKEPELNFKVSKAIILRHLVVVNCIIFFGHWHNIHQYLSNILKGHYHTVPGCY</sequence>
<keyword evidence="2" id="KW-1185">Reference proteome</keyword>